<dbReference type="Proteomes" id="UP000823847">
    <property type="component" value="Unassembled WGS sequence"/>
</dbReference>
<organism evidence="3 4">
    <name type="scientific">Candidatus Parabacteroides intestinigallinarum</name>
    <dbReference type="NCBI Taxonomy" id="2838722"/>
    <lineage>
        <taxon>Bacteria</taxon>
        <taxon>Pseudomonadati</taxon>
        <taxon>Bacteroidota</taxon>
        <taxon>Bacteroidia</taxon>
        <taxon>Bacteroidales</taxon>
        <taxon>Tannerellaceae</taxon>
        <taxon>Parabacteroides</taxon>
    </lineage>
</organism>
<dbReference type="GO" id="GO:0004713">
    <property type="term" value="F:protein tyrosine kinase activity"/>
    <property type="evidence" value="ECO:0007669"/>
    <property type="project" value="TreeGrafter"/>
</dbReference>
<dbReference type="AlphaFoldDB" id="A0A9D1XSA0"/>
<gene>
    <name evidence="3" type="ORF">H9848_07420</name>
</gene>
<proteinExistence type="predicted"/>
<evidence type="ECO:0000313" key="3">
    <source>
        <dbReference type="EMBL" id="HIX86420.1"/>
    </source>
</evidence>
<evidence type="ECO:0000313" key="4">
    <source>
        <dbReference type="Proteomes" id="UP000823847"/>
    </source>
</evidence>
<dbReference type="InterPro" id="IPR032807">
    <property type="entry name" value="GNVR"/>
</dbReference>
<dbReference type="EMBL" id="DXEN01000055">
    <property type="protein sequence ID" value="HIX86420.1"/>
    <property type="molecule type" value="Genomic_DNA"/>
</dbReference>
<reference evidence="3" key="2">
    <citation type="submission" date="2021-04" db="EMBL/GenBank/DDBJ databases">
        <authorList>
            <person name="Gilroy R."/>
        </authorList>
    </citation>
    <scope>NUCLEOTIDE SEQUENCE</scope>
    <source>
        <strain evidence="3">ChiHecec2B26-12326</strain>
    </source>
</reference>
<keyword evidence="1" id="KW-0812">Transmembrane</keyword>
<protein>
    <submittedName>
        <fullName evidence="3">Tyrosine protein kinase</fullName>
    </submittedName>
</protein>
<evidence type="ECO:0000259" key="2">
    <source>
        <dbReference type="Pfam" id="PF13807"/>
    </source>
</evidence>
<keyword evidence="3" id="KW-0418">Kinase</keyword>
<comment type="caution">
    <text evidence="3">The sequence shown here is derived from an EMBL/GenBank/DDBJ whole genome shotgun (WGS) entry which is preliminary data.</text>
</comment>
<reference evidence="3" key="1">
    <citation type="journal article" date="2021" name="PeerJ">
        <title>Extensive microbial diversity within the chicken gut microbiome revealed by metagenomics and culture.</title>
        <authorList>
            <person name="Gilroy R."/>
            <person name="Ravi A."/>
            <person name="Getino M."/>
            <person name="Pursley I."/>
            <person name="Horton D.L."/>
            <person name="Alikhan N.F."/>
            <person name="Baker D."/>
            <person name="Gharbi K."/>
            <person name="Hall N."/>
            <person name="Watson M."/>
            <person name="Adriaenssens E.M."/>
            <person name="Foster-Nyarko E."/>
            <person name="Jarju S."/>
            <person name="Secka A."/>
            <person name="Antonio M."/>
            <person name="Oren A."/>
            <person name="Chaudhuri R.R."/>
            <person name="La Ragione R."/>
            <person name="Hildebrand F."/>
            <person name="Pallen M.J."/>
        </authorList>
    </citation>
    <scope>NUCLEOTIDE SEQUENCE</scope>
    <source>
        <strain evidence="3">ChiHecec2B26-12326</strain>
    </source>
</reference>
<dbReference type="Pfam" id="PF13807">
    <property type="entry name" value="GNVR"/>
    <property type="match status" value="1"/>
</dbReference>
<dbReference type="GO" id="GO:0005886">
    <property type="term" value="C:plasma membrane"/>
    <property type="evidence" value="ECO:0007669"/>
    <property type="project" value="TreeGrafter"/>
</dbReference>
<keyword evidence="1" id="KW-0472">Membrane</keyword>
<feature type="domain" description="Tyrosine-protein kinase G-rich" evidence="2">
    <location>
        <begin position="440"/>
        <end position="518"/>
    </location>
</feature>
<sequence length="533" mass="60103">MEVKDNETIGLKSIIVGYLLHWKLFAGVFLFSLLPAVLYLILYPRTYEIMARIQIQEDKDLGGGSFGLGEAAGLMKSFGLGATSGGVINIEDELMTLTSNKLLRDMALELGVNVDYSKPFSFYRMYDQSPLVLTADSATNQQLAEDVEFSVRPRDGKIQVSVKSVNMEKQRLEFSSLPAKIGLPVGTFLLDRASAYANTSLPKLDITYHPAGWVAEKLAEDFVIEESSKTSNVIELSCTDYEKKRGTEMLDTLIALYNRQAKDYKFAEARKSLTFLDGRINGIIVELAGIEDQIERYKSQHQLMDIEHDVLYYVEQMKELQTKLIELSAQTNLIEMMDAFVKDPANRYNLVPVLLNAQEGEKGGALSKYNEVLLERARVIQNSSMNNPLVATLTKQADELRGSVIETIGNARESLDISLNEVKEKERQIYEKMNSFPVAERRYVELKRQQEISQGVYLILLQKREEVALTLGQARDKAKVLDAAYVKSKPVGPRKLYAAIGMIVLTLVVPVGYLFVKKQTKALQLEYNRQKRM</sequence>
<dbReference type="PANTHER" id="PTHR32309:SF13">
    <property type="entry name" value="FERRIC ENTEROBACTIN TRANSPORT PROTEIN FEPE"/>
    <property type="match status" value="1"/>
</dbReference>
<keyword evidence="1" id="KW-1133">Transmembrane helix</keyword>
<evidence type="ECO:0000256" key="1">
    <source>
        <dbReference type="SAM" id="Phobius"/>
    </source>
</evidence>
<name>A0A9D1XSA0_9BACT</name>
<dbReference type="InterPro" id="IPR050445">
    <property type="entry name" value="Bact_polysacc_biosynth/exp"/>
</dbReference>
<dbReference type="PANTHER" id="PTHR32309">
    <property type="entry name" value="TYROSINE-PROTEIN KINASE"/>
    <property type="match status" value="1"/>
</dbReference>
<feature type="transmembrane region" description="Helical" evidence="1">
    <location>
        <begin position="496"/>
        <end position="516"/>
    </location>
</feature>
<accession>A0A9D1XSA0</accession>
<keyword evidence="3" id="KW-0808">Transferase</keyword>
<feature type="transmembrane region" description="Helical" evidence="1">
    <location>
        <begin position="20"/>
        <end position="42"/>
    </location>
</feature>